<organism evidence="5 6">
    <name type="scientific">Zasmidium cellare</name>
    <name type="common">Wine cellar mold</name>
    <name type="synonym">Racodium cellare</name>
    <dbReference type="NCBI Taxonomy" id="395010"/>
    <lineage>
        <taxon>Eukaryota</taxon>
        <taxon>Fungi</taxon>
        <taxon>Dikarya</taxon>
        <taxon>Ascomycota</taxon>
        <taxon>Pezizomycotina</taxon>
        <taxon>Dothideomycetes</taxon>
        <taxon>Dothideomycetidae</taxon>
        <taxon>Mycosphaerellales</taxon>
        <taxon>Mycosphaerellaceae</taxon>
        <taxon>Zasmidium</taxon>
    </lineage>
</organism>
<protein>
    <recommendedName>
        <fullName evidence="4">PDZ domain-containing protein</fullName>
    </recommendedName>
</protein>
<evidence type="ECO:0000256" key="2">
    <source>
        <dbReference type="ARBA" id="ARBA00023186"/>
    </source>
</evidence>
<dbReference type="Proteomes" id="UP001305779">
    <property type="component" value="Unassembled WGS sequence"/>
</dbReference>
<feature type="region of interest" description="Disordered" evidence="3">
    <location>
        <begin position="1"/>
        <end position="29"/>
    </location>
</feature>
<dbReference type="InterPro" id="IPR041489">
    <property type="entry name" value="PDZ_6"/>
</dbReference>
<keyword evidence="6" id="KW-1185">Reference proteome</keyword>
<reference evidence="5 6" key="1">
    <citation type="journal article" date="2023" name="G3 (Bethesda)">
        <title>A chromosome-level genome assembly of Zasmidium syzygii isolated from banana leaves.</title>
        <authorList>
            <person name="van Westerhoven A.C."/>
            <person name="Mehrabi R."/>
            <person name="Talebi R."/>
            <person name="Steentjes M.B.F."/>
            <person name="Corcolon B."/>
            <person name="Chong P.A."/>
            <person name="Kema G.H.J."/>
            <person name="Seidl M.F."/>
        </authorList>
    </citation>
    <scope>NUCLEOTIDE SEQUENCE [LARGE SCALE GENOMIC DNA]</scope>
    <source>
        <strain evidence="5 6">P124</strain>
    </source>
</reference>
<dbReference type="Gene3D" id="2.30.42.10">
    <property type="match status" value="1"/>
</dbReference>
<accession>A0ABR0EQR9</accession>
<evidence type="ECO:0000313" key="6">
    <source>
        <dbReference type="Proteomes" id="UP001305779"/>
    </source>
</evidence>
<evidence type="ECO:0000313" key="5">
    <source>
        <dbReference type="EMBL" id="KAK4503934.1"/>
    </source>
</evidence>
<dbReference type="InterPro" id="IPR001478">
    <property type="entry name" value="PDZ"/>
</dbReference>
<feature type="domain" description="PDZ" evidence="4">
    <location>
        <begin position="99"/>
        <end position="205"/>
    </location>
</feature>
<dbReference type="InterPro" id="IPR036034">
    <property type="entry name" value="PDZ_sf"/>
</dbReference>
<feature type="region of interest" description="Disordered" evidence="3">
    <location>
        <begin position="111"/>
        <end position="138"/>
    </location>
</feature>
<feature type="compositionally biased region" description="Polar residues" evidence="3">
    <location>
        <begin position="15"/>
        <end position="26"/>
    </location>
</feature>
<evidence type="ECO:0000259" key="4">
    <source>
        <dbReference type="SMART" id="SM00228"/>
    </source>
</evidence>
<comment type="caution">
    <text evidence="5">The sequence shown here is derived from an EMBL/GenBank/DDBJ whole genome shotgun (WGS) entry which is preliminary data.</text>
</comment>
<dbReference type="InterPro" id="IPR040815">
    <property type="entry name" value="Nas2_N"/>
</dbReference>
<proteinExistence type="inferred from homology"/>
<dbReference type="Pfam" id="PF18265">
    <property type="entry name" value="Nas2_N"/>
    <property type="match status" value="1"/>
</dbReference>
<dbReference type="InterPro" id="IPR035269">
    <property type="entry name" value="PSMD9"/>
</dbReference>
<gene>
    <name evidence="5" type="ORF">PRZ48_004849</name>
</gene>
<sequence>MGLRMDDLHAPTVASGPTSRPTANGTDSKRSLQELITQKDNLEAELSALGSVLDSHGVNMNTSLMTFDGFPRADIDVAQIRTTRARIIRLKNDHKAVMAKLEVAVHEQFAAAKPSEDGPSLAHRPNTTTQPQPTPSAAPVVEPPFAKVNSVVPNSPAAQAGLQAGDKVTKFGWVNWSNHERLSKVAYIVQQNENHEILVKVLRESPASENYASVCSFVLCDSSTFLKFWLEDKCRETFLSFLPKNDLASLRLACHDFSVRAGPALFSDLSITFKTNIFTRPARLAALDRLGFYVKTLRFNLPHTADTFLPPLIEPDTGAELSFTYTPQVDEPSSPRRPKYGDIGTTEILTRQYPPSFHAATNVPAFVRAFSALMNLEHLEISCPGYDAQNRYRRSIVDYALISLRIAVEKNSLNSLESLTLSPIHPGGLMYLSPILGFGASPRSASRWSRIRNLTIHIDTLPVEGATCEPDQFKLLQTYIRNFQSNLESFNFRWIGHKGDFPVKRPAISSTALTGEHPAYAGSTAKARPKGPRPLHFPKIKRVVVENISTPAADVAAFVEAHRRTIEELNLEDMELTSGTWDDALAPLTKRARNQRKLETADIPIMLSPNTESAAFPVPMERLELADHDGGRKSLRMSKWLSSKNKNSSARKVREGLIGCEQQLKKMLRGSAFPWRS</sequence>
<dbReference type="PANTHER" id="PTHR12651:SF1">
    <property type="entry name" value="26S PROTEASOME NON-ATPASE REGULATORY SUBUNIT 9"/>
    <property type="match status" value="1"/>
</dbReference>
<dbReference type="EMBL" id="JAXOVC010000003">
    <property type="protein sequence ID" value="KAK4503934.1"/>
    <property type="molecule type" value="Genomic_DNA"/>
</dbReference>
<name>A0ABR0EQR9_ZASCE</name>
<dbReference type="Gene3D" id="6.10.140.1710">
    <property type="match status" value="1"/>
</dbReference>
<dbReference type="SMART" id="SM00228">
    <property type="entry name" value="PDZ"/>
    <property type="match status" value="1"/>
</dbReference>
<dbReference type="SUPFAM" id="SSF50156">
    <property type="entry name" value="PDZ domain-like"/>
    <property type="match status" value="1"/>
</dbReference>
<keyword evidence="2" id="KW-0143">Chaperone</keyword>
<evidence type="ECO:0000256" key="3">
    <source>
        <dbReference type="SAM" id="MobiDB-lite"/>
    </source>
</evidence>
<dbReference type="PANTHER" id="PTHR12651">
    <property type="entry name" value="26S PROTEASOME NON-ATPASE REGULATORY SUBUNIT 9"/>
    <property type="match status" value="1"/>
</dbReference>
<comment type="similarity">
    <text evidence="1">Belongs to the proteasome subunit p27 family.</text>
</comment>
<evidence type="ECO:0000256" key="1">
    <source>
        <dbReference type="ARBA" id="ARBA00005256"/>
    </source>
</evidence>
<dbReference type="Pfam" id="PF17820">
    <property type="entry name" value="PDZ_6"/>
    <property type="match status" value="1"/>
</dbReference>